<dbReference type="Proteomes" id="UP001168821">
    <property type="component" value="Unassembled WGS sequence"/>
</dbReference>
<dbReference type="Pfam" id="PF00501">
    <property type="entry name" value="AMP-binding"/>
    <property type="match status" value="2"/>
</dbReference>
<dbReference type="PANTHER" id="PTHR43201">
    <property type="entry name" value="ACYL-COA SYNTHETASE"/>
    <property type="match status" value="1"/>
</dbReference>
<reference evidence="10" key="1">
    <citation type="journal article" date="2023" name="G3 (Bethesda)">
        <title>Whole genome assemblies of Zophobas morio and Tenebrio molitor.</title>
        <authorList>
            <person name="Kaur S."/>
            <person name="Stinson S.A."/>
            <person name="diCenzo G.C."/>
        </authorList>
    </citation>
    <scope>NUCLEOTIDE SEQUENCE</scope>
    <source>
        <strain evidence="10">QUZm001</strain>
    </source>
</reference>
<dbReference type="GO" id="GO:0031956">
    <property type="term" value="F:medium-chain fatty acid-CoA ligase activity"/>
    <property type="evidence" value="ECO:0007669"/>
    <property type="project" value="UniProtKB-EC"/>
</dbReference>
<accession>A0AA38HT68</accession>
<comment type="catalytic activity">
    <reaction evidence="6">
        <text>octanoate + ATP + CoA = octanoyl-CoA + AMP + diphosphate</text>
        <dbReference type="Rhea" id="RHEA:33631"/>
        <dbReference type="ChEBI" id="CHEBI:25646"/>
        <dbReference type="ChEBI" id="CHEBI:30616"/>
        <dbReference type="ChEBI" id="CHEBI:33019"/>
        <dbReference type="ChEBI" id="CHEBI:57287"/>
        <dbReference type="ChEBI" id="CHEBI:57386"/>
        <dbReference type="ChEBI" id="CHEBI:456215"/>
    </reaction>
</comment>
<dbReference type="InterPro" id="IPR000873">
    <property type="entry name" value="AMP-dep_synth/lig_dom"/>
</dbReference>
<proteinExistence type="inferred from homology"/>
<comment type="caution">
    <text evidence="10">The sequence shown here is derived from an EMBL/GenBank/DDBJ whole genome shotgun (WGS) entry which is preliminary data.</text>
</comment>
<evidence type="ECO:0000259" key="8">
    <source>
        <dbReference type="Pfam" id="PF00501"/>
    </source>
</evidence>
<name>A0AA38HT68_9CUCU</name>
<dbReference type="FunFam" id="3.40.50.12780:FF:000003">
    <property type="entry name" value="Long-chain-fatty-acid--CoA ligase FadD"/>
    <property type="match status" value="2"/>
</dbReference>
<gene>
    <name evidence="10" type="ORF">Zmor_025317</name>
</gene>
<dbReference type="EC" id="6.2.1.2" evidence="4"/>
<dbReference type="Gene3D" id="3.30.300.30">
    <property type="match status" value="2"/>
</dbReference>
<dbReference type="EMBL" id="JALNTZ010000008">
    <property type="protein sequence ID" value="KAJ3642551.1"/>
    <property type="molecule type" value="Genomic_DNA"/>
</dbReference>
<feature type="domain" description="AMP-dependent synthetase/ligase" evidence="8">
    <location>
        <begin position="42"/>
        <end position="431"/>
    </location>
</feature>
<comment type="similarity">
    <text evidence="1">Belongs to the ATP-dependent AMP-binding enzyme family.</text>
</comment>
<dbReference type="GO" id="GO:0006631">
    <property type="term" value="P:fatty acid metabolic process"/>
    <property type="evidence" value="ECO:0007669"/>
    <property type="project" value="TreeGrafter"/>
</dbReference>
<dbReference type="Pfam" id="PF13193">
    <property type="entry name" value="AMP-binding_C"/>
    <property type="match status" value="2"/>
</dbReference>
<feature type="domain" description="AMP-binding enzyme C-terminal" evidence="9">
    <location>
        <begin position="1027"/>
        <end position="1102"/>
    </location>
</feature>
<dbReference type="AlphaFoldDB" id="A0AA38HT68"/>
<keyword evidence="2" id="KW-0436">Ligase</keyword>
<dbReference type="InterPro" id="IPR020845">
    <property type="entry name" value="AMP-binding_CS"/>
</dbReference>
<evidence type="ECO:0000256" key="1">
    <source>
        <dbReference type="ARBA" id="ARBA00006432"/>
    </source>
</evidence>
<evidence type="ECO:0000256" key="6">
    <source>
        <dbReference type="ARBA" id="ARBA00047319"/>
    </source>
</evidence>
<dbReference type="Gene3D" id="3.40.50.12780">
    <property type="entry name" value="N-terminal domain of ligase-like"/>
    <property type="match status" value="2"/>
</dbReference>
<dbReference type="PANTHER" id="PTHR43201:SF5">
    <property type="entry name" value="MEDIUM-CHAIN ACYL-COA LIGASE ACSF2, MITOCHONDRIAL"/>
    <property type="match status" value="1"/>
</dbReference>
<evidence type="ECO:0000256" key="2">
    <source>
        <dbReference type="ARBA" id="ARBA00022598"/>
    </source>
</evidence>
<organism evidence="10 11">
    <name type="scientific">Zophobas morio</name>
    <dbReference type="NCBI Taxonomy" id="2755281"/>
    <lineage>
        <taxon>Eukaryota</taxon>
        <taxon>Metazoa</taxon>
        <taxon>Ecdysozoa</taxon>
        <taxon>Arthropoda</taxon>
        <taxon>Hexapoda</taxon>
        <taxon>Insecta</taxon>
        <taxon>Pterygota</taxon>
        <taxon>Neoptera</taxon>
        <taxon>Endopterygota</taxon>
        <taxon>Coleoptera</taxon>
        <taxon>Polyphaga</taxon>
        <taxon>Cucujiformia</taxon>
        <taxon>Tenebrionidae</taxon>
        <taxon>Zophobas</taxon>
    </lineage>
</organism>
<feature type="domain" description="AMP-dependent synthetase/ligase" evidence="8">
    <location>
        <begin position="583"/>
        <end position="976"/>
    </location>
</feature>
<evidence type="ECO:0000259" key="9">
    <source>
        <dbReference type="Pfam" id="PF13193"/>
    </source>
</evidence>
<dbReference type="FunFam" id="3.30.300.30:FF:000008">
    <property type="entry name" value="2,3-dihydroxybenzoate-AMP ligase"/>
    <property type="match status" value="1"/>
</dbReference>
<dbReference type="InterPro" id="IPR025110">
    <property type="entry name" value="AMP-bd_C"/>
</dbReference>
<dbReference type="SUPFAM" id="SSF56801">
    <property type="entry name" value="Acetyl-CoA synthetase-like"/>
    <property type="match status" value="2"/>
</dbReference>
<evidence type="ECO:0000256" key="3">
    <source>
        <dbReference type="ARBA" id="ARBA00037247"/>
    </source>
</evidence>
<keyword evidence="11" id="KW-1185">Reference proteome</keyword>
<evidence type="ECO:0000256" key="7">
    <source>
        <dbReference type="ARBA" id="ARBA00048277"/>
    </source>
</evidence>
<sequence length="1117" mass="124796">MFSKGDFSKSFESTKKFCTKPSYIHKIGEQPLRYITIGQLLEEASKKFGARKTVISVHQNGFLTFSELLQKADKLAAGLKILNLEKNDRLGIWAPNLLEWYITYIACARAGLIAVCLNPVYEAPEIEYCVNKTGIKALVCADKFKHHDYYETLLAIAPELKNCELGKLESKKVPSLKIVIRISEDVKRGTYNFHELLNLANPSEVANIQKLQHSISPDDGCSLYMTSGTTGKPKAALTTHFKMVNNGFVTGKRMELWSKHHTLCVQVPLFHIFGSVSGIIASLTYGSTMVLPTDGYQPDKTLDALKNEKCTMIMGTPTMYIDLIEVQEKRKEPICLEIALLGSAPSTPHLLQQIISTLNISKLFSVYGLTECCGSVMQSLPTKTKEKNPVLVNYVQEDFEAKVIDEDGNVVPFGTPGELCVRGYANMVGYWEDEEKTNEMLGKDGWLKTGDQFVLEEDGTGQVVGRLKDMIIRGGENVFPKEIEELLITHPNILEIYVIGTPHKRLGEEVCACARIKPQSNLTLEDLVTLCKGKLAYFKIPTRLEVLDNFPRTSKSCSNSTKPSYLHKSGEQPLKYITIGQLLQETADKFGERKAVISVHQNKFLTFSELLEKADKLAAAFKILNLEKNDRVGIWAPNLLEWYITMMACARAGLIGVYLNPVFEAPEIEYCISKTQIKVVVCGDKFKHHNYYETLLAIAPELQKCDPGKLESKKVPSLKTVIQISEDSPVYSSGTYNFHEILNLASSTEIANIQKMQLSISPDDGCSLHFTSRTTGQPKAALATHFKMVNNGFLIGKRMELSGKHHTICMQAPLFHVFGTIVSIMTAVNHASTIVLPTDGYQPDKTLDALKNEKCTVIYGTPTMYFDLIETQERRKEVIFADIAFIGAASSSPYLLEQILKTLHIYKFHSAYGLTECTASVFQTVPTEFNGNSPTMVNYIQEHVEAKVINANGDMVPFGTPGELCVRCYSNMLGYWEDGGKTNEILGKDGWLKTGDQFILEEDGSGKVVGRLKDMILRGGESIFPKEIEEVLITHPNILEVQVVGTPHQRLGEEVCACVRIKPQSNLTLQDVVTFCKGKFAYFKIPTRMEIFDDFPRTASGKVQKFKLIEMLTERNL</sequence>
<dbReference type="InterPro" id="IPR045851">
    <property type="entry name" value="AMP-bd_C_sf"/>
</dbReference>
<comment type="catalytic activity">
    <reaction evidence="7">
        <text>a medium-chain fatty acid + ATP + CoA = a medium-chain fatty acyl-CoA + AMP + diphosphate</text>
        <dbReference type="Rhea" id="RHEA:48340"/>
        <dbReference type="ChEBI" id="CHEBI:30616"/>
        <dbReference type="ChEBI" id="CHEBI:33019"/>
        <dbReference type="ChEBI" id="CHEBI:57287"/>
        <dbReference type="ChEBI" id="CHEBI:59558"/>
        <dbReference type="ChEBI" id="CHEBI:90546"/>
        <dbReference type="ChEBI" id="CHEBI:456215"/>
        <dbReference type="EC" id="6.2.1.2"/>
    </reaction>
</comment>
<evidence type="ECO:0000256" key="5">
    <source>
        <dbReference type="ARBA" id="ARBA00039638"/>
    </source>
</evidence>
<evidence type="ECO:0000313" key="11">
    <source>
        <dbReference type="Proteomes" id="UP001168821"/>
    </source>
</evidence>
<dbReference type="PROSITE" id="PS00455">
    <property type="entry name" value="AMP_BINDING"/>
    <property type="match status" value="1"/>
</dbReference>
<feature type="domain" description="AMP-binding enzyme C-terminal" evidence="9">
    <location>
        <begin position="482"/>
        <end position="554"/>
    </location>
</feature>
<comment type="function">
    <text evidence="3">Acyl-CoA synthases catalyze the initial reaction in fatty acid metabolism, by forming a thioester with CoA. Has some preference toward medium-chain substrates. Plays a role in adipocyte differentiation.</text>
</comment>
<protein>
    <recommendedName>
        <fullName evidence="5">Medium-chain acyl-CoA ligase ACSF2, mitochondrial</fullName>
        <ecNumber evidence="4">6.2.1.2</ecNumber>
    </recommendedName>
</protein>
<evidence type="ECO:0000313" key="10">
    <source>
        <dbReference type="EMBL" id="KAJ3642551.1"/>
    </source>
</evidence>
<evidence type="ECO:0000256" key="4">
    <source>
        <dbReference type="ARBA" id="ARBA00039009"/>
    </source>
</evidence>
<dbReference type="InterPro" id="IPR042099">
    <property type="entry name" value="ANL_N_sf"/>
</dbReference>